<keyword evidence="4" id="KW-0233">DNA recombination</keyword>
<dbReference type="InterPro" id="IPR002104">
    <property type="entry name" value="Integrase_catalytic"/>
</dbReference>
<feature type="domain" description="Tyr recombinase" evidence="5">
    <location>
        <begin position="186"/>
        <end position="363"/>
    </location>
</feature>
<comment type="caution">
    <text evidence="6">The sequence shown here is derived from an EMBL/GenBank/DDBJ whole genome shotgun (WGS) entry which is preliminary data.</text>
</comment>
<dbReference type="RefSeq" id="WP_265280677.1">
    <property type="nucleotide sequence ID" value="NZ_QZCW01000001.1"/>
</dbReference>
<dbReference type="EMBL" id="QZCW01000001">
    <property type="protein sequence ID" value="MCW5319669.1"/>
    <property type="molecule type" value="Genomic_DNA"/>
</dbReference>
<dbReference type="CDD" id="cd00801">
    <property type="entry name" value="INT_P4_C"/>
    <property type="match status" value="1"/>
</dbReference>
<comment type="similarity">
    <text evidence="1">Belongs to the 'phage' integrase family.</text>
</comment>
<dbReference type="PROSITE" id="PS51898">
    <property type="entry name" value="TYR_RECOMBINASE"/>
    <property type="match status" value="1"/>
</dbReference>
<dbReference type="InterPro" id="IPR025166">
    <property type="entry name" value="Integrase_DNA_bind_dom"/>
</dbReference>
<reference evidence="7" key="1">
    <citation type="submission" date="2023-07" db="EMBL/GenBank/DDBJ databases">
        <title>Verminephrobacter genomes.</title>
        <authorList>
            <person name="Lund M.B."/>
        </authorList>
    </citation>
    <scope>NUCLEOTIDE SEQUENCE [LARGE SCALE GENOMIC DNA]</scope>
    <source>
        <strain evidence="7">AtM5-05</strain>
    </source>
</reference>
<evidence type="ECO:0000256" key="4">
    <source>
        <dbReference type="ARBA" id="ARBA00023172"/>
    </source>
</evidence>
<evidence type="ECO:0000256" key="1">
    <source>
        <dbReference type="ARBA" id="ARBA00008857"/>
    </source>
</evidence>
<dbReference type="InterPro" id="IPR013762">
    <property type="entry name" value="Integrase-like_cat_sf"/>
</dbReference>
<evidence type="ECO:0000256" key="2">
    <source>
        <dbReference type="ARBA" id="ARBA00022908"/>
    </source>
</evidence>
<dbReference type="PANTHER" id="PTHR30629">
    <property type="entry name" value="PROPHAGE INTEGRASE"/>
    <property type="match status" value="1"/>
</dbReference>
<dbReference type="Gene3D" id="1.10.443.10">
    <property type="entry name" value="Intergrase catalytic core"/>
    <property type="match status" value="1"/>
</dbReference>
<dbReference type="SUPFAM" id="SSF56349">
    <property type="entry name" value="DNA breaking-rejoining enzymes"/>
    <property type="match status" value="1"/>
</dbReference>
<keyword evidence="2" id="KW-0229">DNA integration</keyword>
<dbReference type="InterPro" id="IPR050808">
    <property type="entry name" value="Phage_Integrase"/>
</dbReference>
<keyword evidence="3" id="KW-0238">DNA-binding</keyword>
<evidence type="ECO:0000313" key="6">
    <source>
        <dbReference type="EMBL" id="MCW5319669.1"/>
    </source>
</evidence>
<protein>
    <submittedName>
        <fullName evidence="6">DUF4102 domain-containing protein</fullName>
    </submittedName>
</protein>
<evidence type="ECO:0000256" key="3">
    <source>
        <dbReference type="ARBA" id="ARBA00023125"/>
    </source>
</evidence>
<dbReference type="InterPro" id="IPR053876">
    <property type="entry name" value="Phage_int_M"/>
</dbReference>
<dbReference type="Proteomes" id="UP001208935">
    <property type="component" value="Unassembled WGS sequence"/>
</dbReference>
<dbReference type="InterPro" id="IPR038488">
    <property type="entry name" value="Integrase_DNA-bd_sf"/>
</dbReference>
<evidence type="ECO:0000259" key="5">
    <source>
        <dbReference type="PROSITE" id="PS51898"/>
    </source>
</evidence>
<organism evidence="6 7">
    <name type="scientific">Verminephrobacter aporrectodeae subsp. tuberculatae</name>
    <dbReference type="NCBI Taxonomy" id="1110392"/>
    <lineage>
        <taxon>Bacteria</taxon>
        <taxon>Pseudomonadati</taxon>
        <taxon>Pseudomonadota</taxon>
        <taxon>Betaproteobacteria</taxon>
        <taxon>Burkholderiales</taxon>
        <taxon>Comamonadaceae</taxon>
        <taxon>Verminephrobacter</taxon>
    </lineage>
</organism>
<dbReference type="InterPro" id="IPR010998">
    <property type="entry name" value="Integrase_recombinase_N"/>
</dbReference>
<dbReference type="Gene3D" id="3.30.160.390">
    <property type="entry name" value="Integrase, DNA-binding domain"/>
    <property type="match status" value="1"/>
</dbReference>
<sequence length="384" mass="42434">MTLTIKAVESAKPRERGYKLADGAGLYLFVTPAGNKSWRANHVRDGKQATRTYGRWPAVSLADARKAHQAVRNAPAQGAITFGDVARAWLKIKLPTLSNGKHQGQVSNTLAVFVLPTLGDRPIAGIKRAELVTVVRDVQTGGRIETAHRVASRVTEVFNYAQDEGLLEHHPAAGLTRTLASRKVRKPMACIPVHETGALLQALDGYSDPVTREGLQLLALTFTRTGELRGMRWDELREDGALWVIPPERMKLRLPHVVPLSTQAQAILATLREMTGDGPLVFDSPVRPGRALSENTFLFALYRLGYRGHMTAHGFRALASSVLNEHSGFAPDVIERQLAHKETDAVRAAYNRAQYLPQRRELMQWWADWLDSQRAAANPPSASE</sequence>
<dbReference type="Pfam" id="PF00589">
    <property type="entry name" value="Phage_integrase"/>
    <property type="match status" value="1"/>
</dbReference>
<accession>A0ABT3KP03</accession>
<dbReference type="Pfam" id="PF22022">
    <property type="entry name" value="Phage_int_M"/>
    <property type="match status" value="1"/>
</dbReference>
<dbReference type="PANTHER" id="PTHR30629:SF2">
    <property type="entry name" value="PROPHAGE INTEGRASE INTS-RELATED"/>
    <property type="match status" value="1"/>
</dbReference>
<evidence type="ECO:0000313" key="7">
    <source>
        <dbReference type="Proteomes" id="UP001208935"/>
    </source>
</evidence>
<keyword evidence="7" id="KW-1185">Reference proteome</keyword>
<name>A0ABT3KP03_9BURK</name>
<dbReference type="Pfam" id="PF13356">
    <property type="entry name" value="Arm-DNA-bind_3"/>
    <property type="match status" value="1"/>
</dbReference>
<proteinExistence type="inferred from homology"/>
<dbReference type="Gene3D" id="1.10.150.130">
    <property type="match status" value="1"/>
</dbReference>
<dbReference type="InterPro" id="IPR011010">
    <property type="entry name" value="DNA_brk_join_enz"/>
</dbReference>
<gene>
    <name evidence="6" type="ORF">D5039_00270</name>
</gene>